<dbReference type="Gene3D" id="4.10.410.10">
    <property type="entry name" value="Pancreatic trypsin inhibitor Kunitz domain"/>
    <property type="match status" value="1"/>
</dbReference>
<dbReference type="GO" id="GO:0004867">
    <property type="term" value="F:serine-type endopeptidase inhibitor activity"/>
    <property type="evidence" value="ECO:0007669"/>
    <property type="project" value="InterPro"/>
</dbReference>
<reference evidence="7" key="1">
    <citation type="submission" date="2025-08" db="UniProtKB">
        <authorList>
            <consortium name="Ensembl"/>
        </authorList>
    </citation>
    <scope>IDENTIFICATION</scope>
</reference>
<dbReference type="SMART" id="SM00131">
    <property type="entry name" value="KU"/>
    <property type="match status" value="1"/>
</dbReference>
<dbReference type="InterPro" id="IPR002223">
    <property type="entry name" value="Kunitz_BPTI"/>
</dbReference>
<name>A0A3B3QH02_9TELE</name>
<dbReference type="GO" id="GO:0005615">
    <property type="term" value="C:extracellular space"/>
    <property type="evidence" value="ECO:0007669"/>
    <property type="project" value="TreeGrafter"/>
</dbReference>
<evidence type="ECO:0000256" key="4">
    <source>
        <dbReference type="ARBA" id="ARBA00022656"/>
    </source>
</evidence>
<organism evidence="7 8">
    <name type="scientific">Paramormyrops kingsleyae</name>
    <dbReference type="NCBI Taxonomy" id="1676925"/>
    <lineage>
        <taxon>Eukaryota</taxon>
        <taxon>Metazoa</taxon>
        <taxon>Chordata</taxon>
        <taxon>Craniata</taxon>
        <taxon>Vertebrata</taxon>
        <taxon>Euteleostomi</taxon>
        <taxon>Actinopterygii</taxon>
        <taxon>Neopterygii</taxon>
        <taxon>Teleostei</taxon>
        <taxon>Osteoglossocephala</taxon>
        <taxon>Osteoglossomorpha</taxon>
        <taxon>Osteoglossiformes</taxon>
        <taxon>Mormyridae</taxon>
        <taxon>Paramormyrops</taxon>
    </lineage>
</organism>
<sequence>MSASPAPGLGRELTAGLLTVRGVTGITGSVSLCTICSLPRSPGSCSNWSSRYHYDPATGTCSHFWYGGCHGNSNNFPTREECQRQCDAADRHPQLLYTSGRGAESSRQGMTDILPSLLNVPSHG</sequence>
<evidence type="ECO:0000256" key="3">
    <source>
        <dbReference type="ARBA" id="ARBA00022525"/>
    </source>
</evidence>
<dbReference type="InterPro" id="IPR050098">
    <property type="entry name" value="TFPI/VKTCI-like"/>
</dbReference>
<keyword evidence="4" id="KW-0800">Toxin</keyword>
<dbReference type="FunFam" id="4.10.410.10:FF:000017">
    <property type="entry name" value="papilin isoform X2"/>
    <property type="match status" value="1"/>
</dbReference>
<comment type="subcellular location">
    <subcellularLocation>
        <location evidence="1">Secreted</location>
    </subcellularLocation>
</comment>
<dbReference type="GeneTree" id="ENSGT00940000156891"/>
<dbReference type="PROSITE" id="PS50279">
    <property type="entry name" value="BPTI_KUNITZ_2"/>
    <property type="match status" value="1"/>
</dbReference>
<evidence type="ECO:0000256" key="5">
    <source>
        <dbReference type="ARBA" id="ARBA00023157"/>
    </source>
</evidence>
<evidence type="ECO:0000313" key="7">
    <source>
        <dbReference type="Ensembl" id="ENSPKIP00000006047.1"/>
    </source>
</evidence>
<dbReference type="PROSITE" id="PS00280">
    <property type="entry name" value="BPTI_KUNITZ_1"/>
    <property type="match status" value="1"/>
</dbReference>
<evidence type="ECO:0000256" key="2">
    <source>
        <dbReference type="ARBA" id="ARBA00008415"/>
    </source>
</evidence>
<dbReference type="PANTHER" id="PTHR10083:SF217">
    <property type="entry name" value="BOOPHILIN-H2"/>
    <property type="match status" value="1"/>
</dbReference>
<comment type="similarity">
    <text evidence="2">Belongs to the venom Kunitz-type family.</text>
</comment>
<dbReference type="CDD" id="cd22635">
    <property type="entry name" value="Kunitz_papilin"/>
    <property type="match status" value="1"/>
</dbReference>
<reference evidence="7" key="2">
    <citation type="submission" date="2025-09" db="UniProtKB">
        <authorList>
            <consortium name="Ensembl"/>
        </authorList>
    </citation>
    <scope>IDENTIFICATION</scope>
</reference>
<dbReference type="AlphaFoldDB" id="A0A3B3QH02"/>
<keyword evidence="5" id="KW-1015">Disulfide bond</keyword>
<protein>
    <submittedName>
        <fullName evidence="7">Papilin-like</fullName>
    </submittedName>
</protein>
<dbReference type="Proteomes" id="UP000261540">
    <property type="component" value="Unplaced"/>
</dbReference>
<dbReference type="InterPro" id="IPR020901">
    <property type="entry name" value="Prtase_inh_Kunz-CS"/>
</dbReference>
<evidence type="ECO:0000259" key="6">
    <source>
        <dbReference type="PROSITE" id="PS50279"/>
    </source>
</evidence>
<feature type="domain" description="BPTI/Kunitz inhibitor" evidence="6">
    <location>
        <begin position="36"/>
        <end position="86"/>
    </location>
</feature>
<proteinExistence type="inferred from homology"/>
<accession>A0A3B3QH02</accession>
<keyword evidence="3" id="KW-0964">Secreted</keyword>
<dbReference type="InterPro" id="IPR036880">
    <property type="entry name" value="Kunitz_BPTI_sf"/>
</dbReference>
<dbReference type="SUPFAM" id="SSF57362">
    <property type="entry name" value="BPTI-like"/>
    <property type="match status" value="1"/>
</dbReference>
<evidence type="ECO:0000256" key="1">
    <source>
        <dbReference type="ARBA" id="ARBA00004613"/>
    </source>
</evidence>
<dbReference type="Ensembl" id="ENSPKIT00000030067.1">
    <property type="protein sequence ID" value="ENSPKIP00000006047.1"/>
    <property type="gene ID" value="ENSPKIG00000022460.1"/>
</dbReference>
<dbReference type="PANTHER" id="PTHR10083">
    <property type="entry name" value="KUNITZ-TYPE PROTEASE INHIBITOR-RELATED"/>
    <property type="match status" value="1"/>
</dbReference>
<keyword evidence="8" id="KW-1185">Reference proteome</keyword>
<dbReference type="Pfam" id="PF00014">
    <property type="entry name" value="Kunitz_BPTI"/>
    <property type="match status" value="1"/>
</dbReference>
<evidence type="ECO:0000313" key="8">
    <source>
        <dbReference type="Proteomes" id="UP000261540"/>
    </source>
</evidence>
<dbReference type="PRINTS" id="PR00759">
    <property type="entry name" value="BASICPTASE"/>
</dbReference>